<evidence type="ECO:0000256" key="1">
    <source>
        <dbReference type="SAM" id="MobiDB-lite"/>
    </source>
</evidence>
<feature type="region of interest" description="Disordered" evidence="1">
    <location>
        <begin position="198"/>
        <end position="249"/>
    </location>
</feature>
<sequence>MALPVKWLYVRDTIQVNDQLLNEIKAEITFHALPAGSLLAVVAREITHDQGYVLALADYPLLFVAETYRGQGGAIDTSGQQGAYGGTGTAGGKGGHGPEGRDGGPGGPGGEAGPGRAGSPITLLAAQVSDLRLIARGGRGGTGGSGGRGGAGLEGHKPNKPDIDGTDPGNGGPGGPGGHGSTGGPGAAIVAEFITQSGLNADGSGGDPGTAGAGGAGGQGGGGNNGIGDPGPQGPVGSPGAPGPSVLPQLTGHADGDWWALVLDRLGDNARIWADYRTRVGEYHFRGYAPGDPGKSGHRAVAGYEFGRALTLAADQAQAAELSRYVAGNLTPVGQPYDLDLVPDFPQFEKVVTDYDTIVKSLFDNGLSLLLRAEDTGQKNQRLQTDIGHLVGLGSVLDIEKTAAALAVEEATARRAEAQRRVVVNQAAIDAVLEQMDEERLDFPIEQVVSTVAAAAKAVAGLLAFAGVFAVAAVSAPGTAQGALSASGAPAALDTPTASSPVAVPDAAVQASSADLDAASRYAAAARLTIARAEAVEKFDLNTGTFEGAYLVEWMDWSDPQNPKPKDDKKDKLGDLKDLLGVAKDFADLGRTIGQLRIAEVSPETAALHKQLVLRQMELLADLDLAKLDLGQKNMLAAETQAKIALNQQDLADLRNLQAGWDADIARLSAIARMVIAQTQVYMDVLITYAFYANRALDLWTFSGNAPRFSFDIGHLPPDDVENAYQPLARGDDSRIIPLLNAYLTTWSRMPELIALRAAYDEYQNHLDDYNLRLTVTSPAVLDSLRATGTAEFDVTLADFPTVLKELKTDGVHIGLVGATGNAQHIPVFVRHGGAAVNRLRDGSHVSLTAPARRTIVDATLDASEPGHREGSRPSFWGRSPATTWQITIDPDDAKRAGLGLAGLSALKVSLFTFVYDTGSPSGPAAAPMAVQADFEGTGHPVTAQWSPEDGMWTVPLSSGGSVIVPFGQAGDFPVPADYDGDGKAEPAVWRPSNGKFYSRPLAGGPSMIRPWADPTYRPAPEDYPGLARFAQACGIRANRLAEAGRAAEAVTVARQARDGYRKLADADGSYTTALASSSVFLGNYAQNAGLTPEALTVTREGVTLYRGLGDRPGLAWALTNLAFRCSAAADAGGAVDAQREARDIYAHLAQTDAATYQPQQAKADVFLGAYLTQAGRYADAVTAGQAGVDLYRRLAQDPELAWSLWNLALRLSAAGQASAAADAQGEARDVYARLARTDPATYQPELANAAFQLARLLVQAGRRPEARTAAQQAVDLYGQLAQSDPGAYAARLEEAQHLRDSL</sequence>
<dbReference type="SUPFAM" id="SSF48452">
    <property type="entry name" value="TPR-like"/>
    <property type="match status" value="2"/>
</dbReference>
<feature type="region of interest" description="Disordered" evidence="1">
    <location>
        <begin position="79"/>
        <end position="119"/>
    </location>
</feature>
<dbReference type="InterPro" id="IPR011990">
    <property type="entry name" value="TPR-like_helical_dom_sf"/>
</dbReference>
<dbReference type="EMBL" id="JADKYB010000003">
    <property type="protein sequence ID" value="MBM9504203.1"/>
    <property type="molecule type" value="Genomic_DNA"/>
</dbReference>
<dbReference type="Gene3D" id="1.25.40.10">
    <property type="entry name" value="Tetratricopeptide repeat domain"/>
    <property type="match status" value="2"/>
</dbReference>
<feature type="compositionally biased region" description="Gly residues" evidence="1">
    <location>
        <begin position="82"/>
        <end position="95"/>
    </location>
</feature>
<gene>
    <name evidence="2" type="ORF">ITX44_06575</name>
</gene>
<proteinExistence type="predicted"/>
<feature type="compositionally biased region" description="Gly residues" evidence="1">
    <location>
        <begin position="137"/>
        <end position="153"/>
    </location>
</feature>
<dbReference type="Proteomes" id="UP000749040">
    <property type="component" value="Unassembled WGS sequence"/>
</dbReference>
<reference evidence="2 3" key="1">
    <citation type="submission" date="2021-01" db="EMBL/GenBank/DDBJ databases">
        <title>Streptomyces acididurans sp. nov., isolated from a peat swamp forest soil.</title>
        <authorList>
            <person name="Chantavorakit T."/>
            <person name="Duangmal K."/>
        </authorList>
    </citation>
    <scope>NUCLEOTIDE SEQUENCE [LARGE SCALE GENOMIC DNA]</scope>
    <source>
        <strain evidence="2 3">KK5PA1</strain>
    </source>
</reference>
<organism evidence="2 3">
    <name type="scientific">Actinacidiphila acididurans</name>
    <dbReference type="NCBI Taxonomy" id="2784346"/>
    <lineage>
        <taxon>Bacteria</taxon>
        <taxon>Bacillati</taxon>
        <taxon>Actinomycetota</taxon>
        <taxon>Actinomycetes</taxon>
        <taxon>Kitasatosporales</taxon>
        <taxon>Streptomycetaceae</taxon>
        <taxon>Actinacidiphila</taxon>
    </lineage>
</organism>
<dbReference type="RefSeq" id="WP_205356078.1">
    <property type="nucleotide sequence ID" value="NZ_JADKYB010000003.1"/>
</dbReference>
<evidence type="ECO:0008006" key="4">
    <source>
        <dbReference type="Google" id="ProtNLM"/>
    </source>
</evidence>
<accession>A0ABS2TQF5</accession>
<feature type="region of interest" description="Disordered" evidence="1">
    <location>
        <begin position="135"/>
        <end position="186"/>
    </location>
</feature>
<feature type="compositionally biased region" description="Gly residues" evidence="1">
    <location>
        <begin position="103"/>
        <end position="116"/>
    </location>
</feature>
<protein>
    <recommendedName>
        <fullName evidence="4">Tetratricopeptide repeat protein</fullName>
    </recommendedName>
</protein>
<name>A0ABS2TQF5_9ACTN</name>
<evidence type="ECO:0000313" key="2">
    <source>
        <dbReference type="EMBL" id="MBM9504203.1"/>
    </source>
</evidence>
<keyword evidence="3" id="KW-1185">Reference proteome</keyword>
<comment type="caution">
    <text evidence="2">The sequence shown here is derived from an EMBL/GenBank/DDBJ whole genome shotgun (WGS) entry which is preliminary data.</text>
</comment>
<feature type="compositionally biased region" description="Gly residues" evidence="1">
    <location>
        <begin position="168"/>
        <end position="186"/>
    </location>
</feature>
<evidence type="ECO:0000313" key="3">
    <source>
        <dbReference type="Proteomes" id="UP000749040"/>
    </source>
</evidence>
<feature type="compositionally biased region" description="Gly residues" evidence="1">
    <location>
        <begin position="203"/>
        <end position="231"/>
    </location>
</feature>
<feature type="compositionally biased region" description="Basic and acidic residues" evidence="1">
    <location>
        <begin position="154"/>
        <end position="163"/>
    </location>
</feature>